<evidence type="ECO:0000313" key="6">
    <source>
        <dbReference type="EMBL" id="KPJ69781.1"/>
    </source>
</evidence>
<evidence type="ECO:0000313" key="7">
    <source>
        <dbReference type="Proteomes" id="UP000051861"/>
    </source>
</evidence>
<dbReference type="Gene3D" id="2.30.170.40">
    <property type="entry name" value="Ribosomal protein L28/L24"/>
    <property type="match status" value="1"/>
</dbReference>
<gene>
    <name evidence="5" type="primary">rpmB</name>
    <name evidence="6" type="ORF">AMJ44_02410</name>
</gene>
<dbReference type="InterPro" id="IPR037147">
    <property type="entry name" value="Ribosomal_bL28_sf"/>
</dbReference>
<dbReference type="HAMAP" id="MF_00373">
    <property type="entry name" value="Ribosomal_bL28"/>
    <property type="match status" value="1"/>
</dbReference>
<dbReference type="GO" id="GO:0003735">
    <property type="term" value="F:structural constituent of ribosome"/>
    <property type="evidence" value="ECO:0007669"/>
    <property type="project" value="InterPro"/>
</dbReference>
<comment type="caution">
    <text evidence="6">The sequence shown here is derived from an EMBL/GenBank/DDBJ whole genome shotgun (WGS) entry which is preliminary data.</text>
</comment>
<comment type="similarity">
    <text evidence="1 5">Belongs to the bacterial ribosomal protein bL28 family.</text>
</comment>
<name>A0A0S7Y4X9_UNCSA</name>
<keyword evidence="3 5" id="KW-0687">Ribonucleoprotein</keyword>
<dbReference type="SUPFAM" id="SSF143800">
    <property type="entry name" value="L28p-like"/>
    <property type="match status" value="1"/>
</dbReference>
<dbReference type="PATRIC" id="fig|1703775.3.peg.3219"/>
<dbReference type="NCBIfam" id="TIGR00009">
    <property type="entry name" value="L28"/>
    <property type="match status" value="1"/>
</dbReference>
<evidence type="ECO:0000256" key="4">
    <source>
        <dbReference type="ARBA" id="ARBA00035174"/>
    </source>
</evidence>
<dbReference type="PANTHER" id="PTHR39080:SF1">
    <property type="entry name" value="LARGE RIBOSOMAL SUBUNIT PROTEIN BL28A"/>
    <property type="match status" value="1"/>
</dbReference>
<organism evidence="6 7">
    <name type="scientific">candidate division WOR-1 bacterium DG_54_3</name>
    <dbReference type="NCBI Taxonomy" id="1703775"/>
    <lineage>
        <taxon>Bacteria</taxon>
        <taxon>Bacillati</taxon>
        <taxon>Saganbacteria</taxon>
    </lineage>
</organism>
<dbReference type="InterPro" id="IPR001383">
    <property type="entry name" value="Ribosomal_bL28_bact-type"/>
</dbReference>
<dbReference type="EMBL" id="LIZX01000014">
    <property type="protein sequence ID" value="KPJ69781.1"/>
    <property type="molecule type" value="Genomic_DNA"/>
</dbReference>
<reference evidence="6 7" key="1">
    <citation type="journal article" date="2015" name="Microbiome">
        <title>Genomic resolution of linkages in carbon, nitrogen, and sulfur cycling among widespread estuary sediment bacteria.</title>
        <authorList>
            <person name="Baker B.J."/>
            <person name="Lazar C.S."/>
            <person name="Teske A.P."/>
            <person name="Dick G.J."/>
        </authorList>
    </citation>
    <scope>NUCLEOTIDE SEQUENCE [LARGE SCALE GENOMIC DNA]</scope>
    <source>
        <strain evidence="6">DG_54_3</strain>
    </source>
</reference>
<evidence type="ECO:0000256" key="2">
    <source>
        <dbReference type="ARBA" id="ARBA00022980"/>
    </source>
</evidence>
<dbReference type="InterPro" id="IPR034704">
    <property type="entry name" value="Ribosomal_bL28/bL31-like_sf"/>
</dbReference>
<dbReference type="AlphaFoldDB" id="A0A0S7Y4X9"/>
<dbReference type="Proteomes" id="UP000051861">
    <property type="component" value="Unassembled WGS sequence"/>
</dbReference>
<keyword evidence="2 5" id="KW-0689">Ribosomal protein</keyword>
<dbReference type="GO" id="GO:1990904">
    <property type="term" value="C:ribonucleoprotein complex"/>
    <property type="evidence" value="ECO:0007669"/>
    <property type="project" value="UniProtKB-KW"/>
</dbReference>
<proteinExistence type="inferred from homology"/>
<dbReference type="GO" id="GO:0005840">
    <property type="term" value="C:ribosome"/>
    <property type="evidence" value="ECO:0007669"/>
    <property type="project" value="UniProtKB-KW"/>
</dbReference>
<dbReference type="Pfam" id="PF00830">
    <property type="entry name" value="Ribosomal_L28"/>
    <property type="match status" value="1"/>
</dbReference>
<evidence type="ECO:0000256" key="5">
    <source>
        <dbReference type="HAMAP-Rule" id="MF_00373"/>
    </source>
</evidence>
<protein>
    <recommendedName>
        <fullName evidence="4 5">Large ribosomal subunit protein bL28</fullName>
    </recommendedName>
</protein>
<accession>A0A0S7Y4X9</accession>
<dbReference type="GO" id="GO:0006412">
    <property type="term" value="P:translation"/>
    <property type="evidence" value="ECO:0007669"/>
    <property type="project" value="UniProtKB-UniRule"/>
</dbReference>
<dbReference type="InterPro" id="IPR026569">
    <property type="entry name" value="Ribosomal_bL28"/>
</dbReference>
<dbReference type="InterPro" id="IPR050096">
    <property type="entry name" value="Bacterial_rp_bL28"/>
</dbReference>
<sequence>MSKRCFICGKKPRTGMSVSHSMRHTKRKWNPNLQKVNIRDPKTGKKRKEYVCTKCLKAGKVSKAI</sequence>
<evidence type="ECO:0000256" key="1">
    <source>
        <dbReference type="ARBA" id="ARBA00008760"/>
    </source>
</evidence>
<dbReference type="PANTHER" id="PTHR39080">
    <property type="entry name" value="50S RIBOSOMAL PROTEIN L28"/>
    <property type="match status" value="1"/>
</dbReference>
<evidence type="ECO:0000256" key="3">
    <source>
        <dbReference type="ARBA" id="ARBA00023274"/>
    </source>
</evidence>